<dbReference type="AlphaFoldDB" id="A0A0E9PZR0"/>
<sequence length="49" mass="5956">MVTYLREYIAKSRQLYYGLKHYRARCICVFACAWSQFCMSVKRIPFKLI</sequence>
<organism evidence="1">
    <name type="scientific">Anguilla anguilla</name>
    <name type="common">European freshwater eel</name>
    <name type="synonym">Muraena anguilla</name>
    <dbReference type="NCBI Taxonomy" id="7936"/>
    <lineage>
        <taxon>Eukaryota</taxon>
        <taxon>Metazoa</taxon>
        <taxon>Chordata</taxon>
        <taxon>Craniata</taxon>
        <taxon>Vertebrata</taxon>
        <taxon>Euteleostomi</taxon>
        <taxon>Actinopterygii</taxon>
        <taxon>Neopterygii</taxon>
        <taxon>Teleostei</taxon>
        <taxon>Anguilliformes</taxon>
        <taxon>Anguillidae</taxon>
        <taxon>Anguilla</taxon>
    </lineage>
</organism>
<reference evidence="1" key="1">
    <citation type="submission" date="2014-11" db="EMBL/GenBank/DDBJ databases">
        <authorList>
            <person name="Amaro Gonzalez C."/>
        </authorList>
    </citation>
    <scope>NUCLEOTIDE SEQUENCE</scope>
</reference>
<dbReference type="EMBL" id="GBXM01098840">
    <property type="protein sequence ID" value="JAH09737.1"/>
    <property type="molecule type" value="Transcribed_RNA"/>
</dbReference>
<protein>
    <submittedName>
        <fullName evidence="1">Uncharacterized protein</fullName>
    </submittedName>
</protein>
<evidence type="ECO:0000313" key="1">
    <source>
        <dbReference type="EMBL" id="JAH09737.1"/>
    </source>
</evidence>
<proteinExistence type="predicted"/>
<name>A0A0E9PZR0_ANGAN</name>
<reference evidence="1" key="2">
    <citation type="journal article" date="2015" name="Fish Shellfish Immunol.">
        <title>Early steps in the European eel (Anguilla anguilla)-Vibrio vulnificus interaction in the gills: Role of the RtxA13 toxin.</title>
        <authorList>
            <person name="Callol A."/>
            <person name="Pajuelo D."/>
            <person name="Ebbesson L."/>
            <person name="Teles M."/>
            <person name="MacKenzie S."/>
            <person name="Amaro C."/>
        </authorList>
    </citation>
    <scope>NUCLEOTIDE SEQUENCE</scope>
</reference>
<accession>A0A0E9PZR0</accession>